<evidence type="ECO:0000259" key="3">
    <source>
        <dbReference type="PROSITE" id="PS51175"/>
    </source>
</evidence>
<dbReference type="SUPFAM" id="SSF49785">
    <property type="entry name" value="Galactose-binding domain-like"/>
    <property type="match status" value="3"/>
</dbReference>
<evidence type="ECO:0000256" key="2">
    <source>
        <dbReference type="SAM" id="SignalP"/>
    </source>
</evidence>
<protein>
    <submittedName>
        <fullName evidence="4">Carbohydrate-binding protein</fullName>
    </submittedName>
</protein>
<comment type="caution">
    <text evidence="4">The sequence shown here is derived from an EMBL/GenBank/DDBJ whole genome shotgun (WGS) entry which is preliminary data.</text>
</comment>
<evidence type="ECO:0000256" key="1">
    <source>
        <dbReference type="ARBA" id="ARBA00022729"/>
    </source>
</evidence>
<proteinExistence type="predicted"/>
<feature type="chain" id="PRO_5039169403" evidence="2">
    <location>
        <begin position="30"/>
        <end position="1084"/>
    </location>
</feature>
<dbReference type="GO" id="GO:0005975">
    <property type="term" value="P:carbohydrate metabolic process"/>
    <property type="evidence" value="ECO:0007669"/>
    <property type="project" value="InterPro"/>
</dbReference>
<reference evidence="4" key="1">
    <citation type="submission" date="2020-09" db="EMBL/GenBank/DDBJ databases">
        <title>A novel bacterium of genus Paenibacillus, isolated from South China Sea.</title>
        <authorList>
            <person name="Huang H."/>
            <person name="Mo K."/>
            <person name="Hu Y."/>
        </authorList>
    </citation>
    <scope>NUCLEOTIDE SEQUENCE</scope>
    <source>
        <strain evidence="4">IB182493</strain>
    </source>
</reference>
<dbReference type="AlphaFoldDB" id="A0A927CSI4"/>
<dbReference type="CDD" id="cd04084">
    <property type="entry name" value="CBM6_xylanase-like"/>
    <property type="match status" value="3"/>
</dbReference>
<dbReference type="PROSITE" id="PS51175">
    <property type="entry name" value="CBM6"/>
    <property type="match status" value="3"/>
</dbReference>
<dbReference type="InterPro" id="IPR008979">
    <property type="entry name" value="Galactose-bd-like_sf"/>
</dbReference>
<gene>
    <name evidence="4" type="ORF">IDH41_19660</name>
</gene>
<dbReference type="Pfam" id="PF03663">
    <property type="entry name" value="Glyco_hydro_76"/>
    <property type="match status" value="1"/>
</dbReference>
<accession>A0A927CSI4</accession>
<dbReference type="InterPro" id="IPR053169">
    <property type="entry name" value="MUG_Protein"/>
</dbReference>
<dbReference type="Pfam" id="PF22888">
    <property type="entry name" value="FIMAH"/>
    <property type="match status" value="1"/>
</dbReference>
<dbReference type="InterPro" id="IPR054470">
    <property type="entry name" value="FIMAH_dom"/>
</dbReference>
<dbReference type="RefSeq" id="WP_190864040.1">
    <property type="nucleotide sequence ID" value="NZ_JACXIY010000024.1"/>
</dbReference>
<feature type="domain" description="CBM6" evidence="3">
    <location>
        <begin position="393"/>
        <end position="525"/>
    </location>
</feature>
<dbReference type="Gene3D" id="2.60.40.10">
    <property type="entry name" value="Immunoglobulins"/>
    <property type="match status" value="1"/>
</dbReference>
<dbReference type="InterPro" id="IPR008928">
    <property type="entry name" value="6-hairpin_glycosidase_sf"/>
</dbReference>
<dbReference type="SMART" id="SM00606">
    <property type="entry name" value="CBD_IV"/>
    <property type="match status" value="3"/>
</dbReference>
<dbReference type="GO" id="GO:0030246">
    <property type="term" value="F:carbohydrate binding"/>
    <property type="evidence" value="ECO:0007669"/>
    <property type="project" value="InterPro"/>
</dbReference>
<evidence type="ECO:0000313" key="4">
    <source>
        <dbReference type="EMBL" id="MBD2870805.1"/>
    </source>
</evidence>
<dbReference type="InterPro" id="IPR013783">
    <property type="entry name" value="Ig-like_fold"/>
</dbReference>
<dbReference type="SUPFAM" id="SSF48208">
    <property type="entry name" value="Six-hairpin glycosidases"/>
    <property type="match status" value="1"/>
</dbReference>
<dbReference type="PANTHER" id="PTHR47791">
    <property type="entry name" value="MEIOTICALLY UP-REGULATED GENE 191 PROTEIN"/>
    <property type="match status" value="1"/>
</dbReference>
<dbReference type="InterPro" id="IPR005084">
    <property type="entry name" value="CBM6"/>
</dbReference>
<dbReference type="Proteomes" id="UP000632125">
    <property type="component" value="Unassembled WGS sequence"/>
</dbReference>
<dbReference type="InterPro" id="IPR005198">
    <property type="entry name" value="Glyco_hydro_76"/>
</dbReference>
<dbReference type="Gene3D" id="1.50.10.20">
    <property type="match status" value="1"/>
</dbReference>
<dbReference type="Gene3D" id="2.60.120.260">
    <property type="entry name" value="Galactose-binding domain-like"/>
    <property type="match status" value="3"/>
</dbReference>
<keyword evidence="1 2" id="KW-0732">Signal</keyword>
<keyword evidence="5" id="KW-1185">Reference proteome</keyword>
<feature type="signal peptide" evidence="2">
    <location>
        <begin position="1"/>
        <end position="29"/>
    </location>
</feature>
<evidence type="ECO:0000313" key="5">
    <source>
        <dbReference type="Proteomes" id="UP000632125"/>
    </source>
</evidence>
<name>A0A927CSI4_9BACL</name>
<dbReference type="PANTHER" id="PTHR47791:SF3">
    <property type="entry name" value="MEIOTICALLY UP-REGULATED GENE 191 PROTEIN"/>
    <property type="match status" value="1"/>
</dbReference>
<feature type="domain" description="CBM6" evidence="3">
    <location>
        <begin position="536"/>
        <end position="660"/>
    </location>
</feature>
<sequence>MRLKKKMLSPLIVLSAILSLICSSLSPLGAERVHAFDASDADTAIKAFNDMFWDPAANTFWANSNRNSHQGFWVEAELWEMVMDAYVRTSDPDLKAELRTQIDDIFDGAVAIHGEDWTNNPFNDDIMWWAMGSARAYQLTGEQRYLDKAKYYFDFVYDTQWDDEFAGGGIWWLNSEHTTKNSCINFPAAQAAVYMYNITQDEHYLDAAVRIFSWGKTRLSNGNGLIYDRIEVASGVQGGATHYNQGTYIGAAVGLYQATGIAAYLDDAVKAASHTMNHMVDANGLLYYEGPNGDLKGGKTILMRNLGFLQKALNAEAGGTHEAFEEEFDYWLAFNAEMAWSHRNAANIVDGNWAGQLLAGTYESWSSSGAVEALTVVEPMDVELQYAVKNAHSRIEAEAYNIGTGFVMEGSADGTSQLGGIQPGHYAAYKNVNFGDGGAMGFIARASSGTGGGQIEIRLDSLQGDKVGTLNVEGTGGWNYFMDAVAPLQDEQGNPIAVTGTHDVYLVFKKTNDDYLFNLNWFRFTASDPTDTHPYSKLQAERYDGSEGLGKNEEGGYLDAIHNGAYASYSDLDFGSGAGGITLRAASGNQGGTIEVRLDGPDGPTAGVIEIPALGNWNEWVDVMAPIDHSAATGVRDLYLVFRGKDGSDFPCNLDWFAFTSARGKDRDAYGKLEAEDATNGAGFGRESGGGQTYLAGLYGPNNPYAMYNYVDFGSASPSEFHVQAASATGGGTIEVRIGSMKGPIIATAAVSGTGGWQNFQLFSADVTVPVTGKQIVFLLFKGGDWLYNLDKFTFGDPAVFTAPPPTTEPEDDNDPPGEVDHVRVIRGDDALKLSWDGPYDRDAAKTQITLLREGQPVGSVAEVNRGVQTAVISGIEQGVSYSLFIRNVDESGNASQGILVGEEDLPTYTLTAAGKRLRDGDSFEDDAYLAFDVGASSSGIASATIAIDGKTYGLDPAAGDHLQIDMAGKLGEKSATVAIEDRAGNKLTETIRFEVTTSVGAMERLLKRYKASGDVKGPLVNQLANALKQAGHHLGKGKPKEAAKHMGSFVKHLNNKTMSRHVTDVGKAALNTDAQTLIRLWNA</sequence>
<dbReference type="EMBL" id="JACXIY010000024">
    <property type="protein sequence ID" value="MBD2870805.1"/>
    <property type="molecule type" value="Genomic_DNA"/>
</dbReference>
<dbReference type="Pfam" id="PF03422">
    <property type="entry name" value="CBM_6"/>
    <property type="match status" value="3"/>
</dbReference>
<feature type="domain" description="CBM6" evidence="3">
    <location>
        <begin position="671"/>
        <end position="796"/>
    </location>
</feature>
<dbReference type="InterPro" id="IPR006584">
    <property type="entry name" value="Cellulose-bd_IV"/>
</dbReference>
<organism evidence="4 5">
    <name type="scientific">Paenibacillus arenilitoris</name>
    <dbReference type="NCBI Taxonomy" id="2772299"/>
    <lineage>
        <taxon>Bacteria</taxon>
        <taxon>Bacillati</taxon>
        <taxon>Bacillota</taxon>
        <taxon>Bacilli</taxon>
        <taxon>Bacillales</taxon>
        <taxon>Paenibacillaceae</taxon>
        <taxon>Paenibacillus</taxon>
    </lineage>
</organism>